<keyword evidence="2" id="KW-1185">Reference proteome</keyword>
<sequence length="129" mass="15082">MLLKCRINLPATESLEIVTAFADEHEITHRVDADPNTKYEPHQFVISRRQSIREFLYLMQPYLVVRKEAIDLFCETIVPPLEAGDHRSKASPLSLMQDIETFQEQVGRANRTKHNLEFFQNEWGMRAHS</sequence>
<accession>A0A498KWB0</accession>
<gene>
    <name evidence="1" type="ORF">EAF64_20550</name>
</gene>
<dbReference type="Gene3D" id="3.10.28.10">
    <property type="entry name" value="Homing endonucleases"/>
    <property type="match status" value="1"/>
</dbReference>
<evidence type="ECO:0000313" key="2">
    <source>
        <dbReference type="Proteomes" id="UP000289691"/>
    </source>
</evidence>
<name>A0A498KWB0_9EURY</name>
<protein>
    <submittedName>
        <fullName evidence="1">Uncharacterized protein</fullName>
    </submittedName>
</protein>
<evidence type="ECO:0000313" key="1">
    <source>
        <dbReference type="EMBL" id="RXK46164.1"/>
    </source>
</evidence>
<dbReference type="OrthoDB" id="350867at2157"/>
<dbReference type="InterPro" id="IPR027434">
    <property type="entry name" value="Homing_endonucl"/>
</dbReference>
<organism evidence="1 2">
    <name type="scientific">Halorientalis pallida</name>
    <dbReference type="NCBI Taxonomy" id="2479928"/>
    <lineage>
        <taxon>Archaea</taxon>
        <taxon>Methanobacteriati</taxon>
        <taxon>Methanobacteriota</taxon>
        <taxon>Stenosarchaea group</taxon>
        <taxon>Halobacteria</taxon>
        <taxon>Halobacteriales</taxon>
        <taxon>Haloarculaceae</taxon>
        <taxon>Halorientalis</taxon>
    </lineage>
</organism>
<dbReference type="Proteomes" id="UP000289691">
    <property type="component" value="Unassembled WGS sequence"/>
</dbReference>
<reference evidence="1 2" key="1">
    <citation type="submission" date="2019-01" db="EMBL/GenBank/DDBJ databases">
        <title>Halorientalis sp. F13-25 a new haloarchaeum isolated from hypersaline water.</title>
        <authorList>
            <person name="Ana D.-V."/>
            <person name="Cristina S.-P."/>
            <person name="Antonio V."/>
        </authorList>
    </citation>
    <scope>NUCLEOTIDE SEQUENCE [LARGE SCALE GENOMIC DNA]</scope>
    <source>
        <strain evidence="1 2">F13-25</strain>
    </source>
</reference>
<proteinExistence type="predicted"/>
<comment type="caution">
    <text evidence="1">The sequence shown here is derived from an EMBL/GenBank/DDBJ whole genome shotgun (WGS) entry which is preliminary data.</text>
</comment>
<dbReference type="AlphaFoldDB" id="A0A498KWB0"/>
<dbReference type="EMBL" id="RDFA01000013">
    <property type="protein sequence ID" value="RXK46164.1"/>
    <property type="molecule type" value="Genomic_DNA"/>
</dbReference>